<name>A0A7W3MYL7_9ACTN</name>
<keyword evidence="3" id="KW-1185">Reference proteome</keyword>
<gene>
    <name evidence="2" type="ORF">HNR21_003182</name>
</gene>
<comment type="caution">
    <text evidence="2">The sequence shown here is derived from an EMBL/GenBank/DDBJ whole genome shotgun (WGS) entry which is preliminary data.</text>
</comment>
<organism evidence="2 3">
    <name type="scientific">Thermomonospora cellulosilytica</name>
    <dbReference type="NCBI Taxonomy" id="1411118"/>
    <lineage>
        <taxon>Bacteria</taxon>
        <taxon>Bacillati</taxon>
        <taxon>Actinomycetota</taxon>
        <taxon>Actinomycetes</taxon>
        <taxon>Streptosporangiales</taxon>
        <taxon>Thermomonosporaceae</taxon>
        <taxon>Thermomonospora</taxon>
    </lineage>
</organism>
<dbReference type="AlphaFoldDB" id="A0A7W3MYL7"/>
<evidence type="ECO:0000256" key="1">
    <source>
        <dbReference type="SAM" id="MobiDB-lite"/>
    </source>
</evidence>
<dbReference type="Proteomes" id="UP000539313">
    <property type="component" value="Unassembled WGS sequence"/>
</dbReference>
<sequence length="29" mass="3347">MRAPEAGERTWPDLHATPSKKLREPKRTS</sequence>
<proteinExistence type="predicted"/>
<feature type="compositionally biased region" description="Basic and acidic residues" evidence="1">
    <location>
        <begin position="1"/>
        <end position="12"/>
    </location>
</feature>
<feature type="region of interest" description="Disordered" evidence="1">
    <location>
        <begin position="1"/>
        <end position="29"/>
    </location>
</feature>
<reference evidence="2 3" key="1">
    <citation type="submission" date="2020-08" db="EMBL/GenBank/DDBJ databases">
        <title>Sequencing the genomes of 1000 actinobacteria strains.</title>
        <authorList>
            <person name="Klenk H.-P."/>
        </authorList>
    </citation>
    <scope>NUCLEOTIDE SEQUENCE [LARGE SCALE GENOMIC DNA]</scope>
    <source>
        <strain evidence="2 3">DSM 45823</strain>
    </source>
</reference>
<evidence type="ECO:0000313" key="3">
    <source>
        <dbReference type="Proteomes" id="UP000539313"/>
    </source>
</evidence>
<evidence type="ECO:0000313" key="2">
    <source>
        <dbReference type="EMBL" id="MBA9004300.1"/>
    </source>
</evidence>
<dbReference type="EMBL" id="JACJII010000001">
    <property type="protein sequence ID" value="MBA9004300.1"/>
    <property type="molecule type" value="Genomic_DNA"/>
</dbReference>
<accession>A0A7W3MYL7</accession>
<protein>
    <submittedName>
        <fullName evidence="2">Uncharacterized protein</fullName>
    </submittedName>
</protein>